<dbReference type="Proteomes" id="UP000077266">
    <property type="component" value="Unassembled WGS sequence"/>
</dbReference>
<reference evidence="1 2" key="1">
    <citation type="journal article" date="2016" name="Mol. Biol. Evol.">
        <title>Comparative Genomics of Early-Diverging Mushroom-Forming Fungi Provides Insights into the Origins of Lignocellulose Decay Capabilities.</title>
        <authorList>
            <person name="Nagy L.G."/>
            <person name="Riley R."/>
            <person name="Tritt A."/>
            <person name="Adam C."/>
            <person name="Daum C."/>
            <person name="Floudas D."/>
            <person name="Sun H."/>
            <person name="Yadav J.S."/>
            <person name="Pangilinan J."/>
            <person name="Larsson K.H."/>
            <person name="Matsuura K."/>
            <person name="Barry K."/>
            <person name="Labutti K."/>
            <person name="Kuo R."/>
            <person name="Ohm R.A."/>
            <person name="Bhattacharya S.S."/>
            <person name="Shirouzu T."/>
            <person name="Yoshinaga Y."/>
            <person name="Martin F.M."/>
            <person name="Grigoriev I.V."/>
            <person name="Hibbett D.S."/>
        </authorList>
    </citation>
    <scope>NUCLEOTIDE SEQUENCE [LARGE SCALE GENOMIC DNA]</scope>
    <source>
        <strain evidence="1 2">HHB12029</strain>
    </source>
</reference>
<organism evidence="1 2">
    <name type="scientific">Exidia glandulosa HHB12029</name>
    <dbReference type="NCBI Taxonomy" id="1314781"/>
    <lineage>
        <taxon>Eukaryota</taxon>
        <taxon>Fungi</taxon>
        <taxon>Dikarya</taxon>
        <taxon>Basidiomycota</taxon>
        <taxon>Agaricomycotina</taxon>
        <taxon>Agaricomycetes</taxon>
        <taxon>Auriculariales</taxon>
        <taxon>Exidiaceae</taxon>
        <taxon>Exidia</taxon>
    </lineage>
</organism>
<dbReference type="EMBL" id="KV426154">
    <property type="protein sequence ID" value="KZV86484.1"/>
    <property type="molecule type" value="Genomic_DNA"/>
</dbReference>
<gene>
    <name evidence="1" type="ORF">EXIGLDRAFT_724751</name>
</gene>
<proteinExistence type="predicted"/>
<sequence length="56" mass="5807">MREVGSGALHVFVYPLHQVSPAYTPCALCMGKFGELGSCRPCLPLSHGSSSIAVGS</sequence>
<name>A0A165EAV8_EXIGL</name>
<dbReference type="InParanoid" id="A0A165EAV8"/>
<dbReference type="AlphaFoldDB" id="A0A165EAV8"/>
<accession>A0A165EAV8</accession>
<protein>
    <submittedName>
        <fullName evidence="1">Uncharacterized protein</fullName>
    </submittedName>
</protein>
<keyword evidence="2" id="KW-1185">Reference proteome</keyword>
<evidence type="ECO:0000313" key="1">
    <source>
        <dbReference type="EMBL" id="KZV86484.1"/>
    </source>
</evidence>
<evidence type="ECO:0000313" key="2">
    <source>
        <dbReference type="Proteomes" id="UP000077266"/>
    </source>
</evidence>